<dbReference type="AlphaFoldDB" id="A0A346AZ25"/>
<evidence type="ECO:0000256" key="1">
    <source>
        <dbReference type="ARBA" id="ARBA00023125"/>
    </source>
</evidence>
<dbReference type="GO" id="GO:0003677">
    <property type="term" value="F:DNA binding"/>
    <property type="evidence" value="ECO:0007669"/>
    <property type="project" value="UniProtKB-KW"/>
</dbReference>
<gene>
    <name evidence="3" type="ORF">DKB62_05815</name>
</gene>
<dbReference type="SUPFAM" id="SSF53335">
    <property type="entry name" value="S-adenosyl-L-methionine-dependent methyltransferases"/>
    <property type="match status" value="1"/>
</dbReference>
<evidence type="ECO:0000313" key="3">
    <source>
        <dbReference type="EMBL" id="AXL21118.1"/>
    </source>
</evidence>
<dbReference type="InterPro" id="IPR029063">
    <property type="entry name" value="SAM-dependent_MTases_sf"/>
</dbReference>
<dbReference type="EMBL" id="CP029462">
    <property type="protein sequence ID" value="AXL21118.1"/>
    <property type="molecule type" value="Genomic_DNA"/>
</dbReference>
<dbReference type="SUPFAM" id="SSF47413">
    <property type="entry name" value="lambda repressor-like DNA-binding domains"/>
    <property type="match status" value="1"/>
</dbReference>
<feature type="domain" description="HTH cro/C1-type" evidence="2">
    <location>
        <begin position="9"/>
        <end position="63"/>
    </location>
</feature>
<protein>
    <submittedName>
        <fullName evidence="3">Methyltransferase domain-containing protein</fullName>
    </submittedName>
</protein>
<dbReference type="OrthoDB" id="9804312at2"/>
<name>A0A346AZ25_9FIRM</name>
<dbReference type="CDD" id="cd00093">
    <property type="entry name" value="HTH_XRE"/>
    <property type="match status" value="1"/>
</dbReference>
<dbReference type="Proteomes" id="UP000254337">
    <property type="component" value="Chromosome"/>
</dbReference>
<dbReference type="InterPro" id="IPR001387">
    <property type="entry name" value="Cro/C1-type_HTH"/>
</dbReference>
<keyword evidence="3" id="KW-0489">Methyltransferase</keyword>
<dbReference type="PANTHER" id="PTHR46558">
    <property type="entry name" value="TRACRIPTIONAL REGULATORY PROTEIN-RELATED-RELATED"/>
    <property type="match status" value="1"/>
</dbReference>
<proteinExistence type="predicted"/>
<accession>A0A346AZ25</accession>
<dbReference type="PANTHER" id="PTHR46558:SF11">
    <property type="entry name" value="HTH-TYPE TRANSCRIPTIONAL REGULATOR XRE"/>
    <property type="match status" value="1"/>
</dbReference>
<dbReference type="InterPro" id="IPR010982">
    <property type="entry name" value="Lambda_DNA-bd_dom_sf"/>
</dbReference>
<dbReference type="RefSeq" id="WP_107196151.1">
    <property type="nucleotide sequence ID" value="NZ_CP029462.1"/>
</dbReference>
<dbReference type="SMART" id="SM00530">
    <property type="entry name" value="HTH_XRE"/>
    <property type="match status" value="1"/>
</dbReference>
<dbReference type="Pfam" id="PF13649">
    <property type="entry name" value="Methyltransf_25"/>
    <property type="match status" value="1"/>
</dbReference>
<organism evidence="3 4">
    <name type="scientific">Megasphaera stantonii</name>
    <dbReference type="NCBI Taxonomy" id="2144175"/>
    <lineage>
        <taxon>Bacteria</taxon>
        <taxon>Bacillati</taxon>
        <taxon>Bacillota</taxon>
        <taxon>Negativicutes</taxon>
        <taxon>Veillonellales</taxon>
        <taxon>Veillonellaceae</taxon>
        <taxon>Megasphaera</taxon>
    </lineage>
</organism>
<dbReference type="GO" id="GO:0032259">
    <property type="term" value="P:methylation"/>
    <property type="evidence" value="ECO:0007669"/>
    <property type="project" value="UniProtKB-KW"/>
</dbReference>
<keyword evidence="3" id="KW-0808">Transferase</keyword>
<dbReference type="CDD" id="cd02440">
    <property type="entry name" value="AdoMet_MTases"/>
    <property type="match status" value="1"/>
</dbReference>
<evidence type="ECO:0000313" key="4">
    <source>
        <dbReference type="Proteomes" id="UP000254337"/>
    </source>
</evidence>
<keyword evidence="1" id="KW-0238">DNA-binding</keyword>
<dbReference type="Pfam" id="PF01381">
    <property type="entry name" value="HTH_3"/>
    <property type="match status" value="1"/>
</dbReference>
<dbReference type="PROSITE" id="PS50943">
    <property type="entry name" value="HTH_CROC1"/>
    <property type="match status" value="1"/>
</dbReference>
<sequence>MKTQFGNILLRRRKELGFTQEYIAKALHLSAQAISKWERGKTMPDILLLPALADLLQTSTDELLGHHRQYGKTVYDDRYKADEFYWGLEPNEMCYDILRLKPPSQRRLVLDMGCGEGKDAVFLARCGYDAVGFDLAAEGIAKAKWLASQHPTAAAEFFRADMLEYVPQQEYDILFASGVLHYLPPERRGAILQEYQRCIRPGGLCALNVFVQKPFIPPPPDEEIDGGYWRSGELFSLFADWKFHRCEEIIFDCVSGGTLHQHVMDILIAEKIV</sequence>
<dbReference type="GO" id="GO:0008168">
    <property type="term" value="F:methyltransferase activity"/>
    <property type="evidence" value="ECO:0007669"/>
    <property type="project" value="UniProtKB-KW"/>
</dbReference>
<dbReference type="Gene3D" id="3.40.50.150">
    <property type="entry name" value="Vaccinia Virus protein VP39"/>
    <property type="match status" value="1"/>
</dbReference>
<reference evidence="3 4" key="1">
    <citation type="submission" date="2018-05" db="EMBL/GenBank/DDBJ databases">
        <title>Complete genome sequence of Megasphaera sp. AJH120T, isolated from the ceca of a chicken.</title>
        <authorList>
            <person name="Maki J."/>
            <person name="Looft T."/>
        </authorList>
    </citation>
    <scope>NUCLEOTIDE SEQUENCE [LARGE SCALE GENOMIC DNA]</scope>
    <source>
        <strain evidence="3 4">AJH120</strain>
    </source>
</reference>
<dbReference type="Gene3D" id="1.10.260.40">
    <property type="entry name" value="lambda repressor-like DNA-binding domains"/>
    <property type="match status" value="1"/>
</dbReference>
<keyword evidence="4" id="KW-1185">Reference proteome</keyword>
<evidence type="ECO:0000259" key="2">
    <source>
        <dbReference type="PROSITE" id="PS50943"/>
    </source>
</evidence>
<dbReference type="InterPro" id="IPR041698">
    <property type="entry name" value="Methyltransf_25"/>
</dbReference>
<dbReference type="KEGG" id="meg:DKB62_05815"/>